<sequence length="106" mass="11567">MATAAANTEAQIERDSISTAWGGSPARPFRRRCTLITNPRESWWGNRPAAPGTILPRSDQPLRWPERSPGRLRPGNADGRAREVPGRGSGAAGPTIAWRVLAGRKW</sequence>
<name>A0ABP7D4H6_9MICC</name>
<feature type="region of interest" description="Disordered" evidence="1">
    <location>
        <begin position="1"/>
        <end position="25"/>
    </location>
</feature>
<gene>
    <name evidence="2" type="ORF">GCM10023081_40120</name>
</gene>
<dbReference type="EMBL" id="BAABEO010000026">
    <property type="protein sequence ID" value="GAA3699220.1"/>
    <property type="molecule type" value="Genomic_DNA"/>
</dbReference>
<protein>
    <submittedName>
        <fullName evidence="2">Uncharacterized protein</fullName>
    </submittedName>
</protein>
<organism evidence="2 3">
    <name type="scientific">Arthrobacter ginkgonis</name>
    <dbReference type="NCBI Taxonomy" id="1630594"/>
    <lineage>
        <taxon>Bacteria</taxon>
        <taxon>Bacillati</taxon>
        <taxon>Actinomycetota</taxon>
        <taxon>Actinomycetes</taxon>
        <taxon>Micrococcales</taxon>
        <taxon>Micrococcaceae</taxon>
        <taxon>Arthrobacter</taxon>
    </lineage>
</organism>
<keyword evidence="3" id="KW-1185">Reference proteome</keyword>
<proteinExistence type="predicted"/>
<reference evidence="3" key="1">
    <citation type="journal article" date="2019" name="Int. J. Syst. Evol. Microbiol.">
        <title>The Global Catalogue of Microorganisms (GCM) 10K type strain sequencing project: providing services to taxonomists for standard genome sequencing and annotation.</title>
        <authorList>
            <consortium name="The Broad Institute Genomics Platform"/>
            <consortium name="The Broad Institute Genome Sequencing Center for Infectious Disease"/>
            <person name="Wu L."/>
            <person name="Ma J."/>
        </authorList>
    </citation>
    <scope>NUCLEOTIDE SEQUENCE [LARGE SCALE GENOMIC DNA]</scope>
    <source>
        <strain evidence="3">JCM 30742</strain>
    </source>
</reference>
<evidence type="ECO:0000313" key="2">
    <source>
        <dbReference type="EMBL" id="GAA3699220.1"/>
    </source>
</evidence>
<accession>A0ABP7D4H6</accession>
<evidence type="ECO:0000256" key="1">
    <source>
        <dbReference type="SAM" id="MobiDB-lite"/>
    </source>
</evidence>
<dbReference type="Proteomes" id="UP001500752">
    <property type="component" value="Unassembled WGS sequence"/>
</dbReference>
<evidence type="ECO:0000313" key="3">
    <source>
        <dbReference type="Proteomes" id="UP001500752"/>
    </source>
</evidence>
<feature type="compositionally biased region" description="Polar residues" evidence="1">
    <location>
        <begin position="1"/>
        <end position="10"/>
    </location>
</feature>
<feature type="region of interest" description="Disordered" evidence="1">
    <location>
        <begin position="42"/>
        <end position="95"/>
    </location>
</feature>
<comment type="caution">
    <text evidence="2">The sequence shown here is derived from an EMBL/GenBank/DDBJ whole genome shotgun (WGS) entry which is preliminary data.</text>
</comment>